<evidence type="ECO:0000313" key="2">
    <source>
        <dbReference type="EMBL" id="RNE48642.1"/>
    </source>
</evidence>
<dbReference type="Pfam" id="PF21997">
    <property type="entry name" value="DUF6928"/>
    <property type="match status" value="1"/>
</dbReference>
<dbReference type="Proteomes" id="UP000266975">
    <property type="component" value="Unassembled WGS sequence"/>
</dbReference>
<dbReference type="InterPro" id="IPR053847">
    <property type="entry name" value="DUF6928"/>
</dbReference>
<organism evidence="2 3">
    <name type="scientific">Corynebacterium alimapuense</name>
    <dbReference type="NCBI Taxonomy" id="1576874"/>
    <lineage>
        <taxon>Bacteria</taxon>
        <taxon>Bacillati</taxon>
        <taxon>Actinomycetota</taxon>
        <taxon>Actinomycetes</taxon>
        <taxon>Mycobacteriales</taxon>
        <taxon>Corynebacteriaceae</taxon>
        <taxon>Corynebacterium</taxon>
    </lineage>
</organism>
<feature type="region of interest" description="Disordered" evidence="1">
    <location>
        <begin position="198"/>
        <end position="253"/>
    </location>
</feature>
<gene>
    <name evidence="2" type="ORF">C5L39_09180</name>
</gene>
<dbReference type="EMBL" id="PTJO01000005">
    <property type="protein sequence ID" value="RNE48642.1"/>
    <property type="molecule type" value="Genomic_DNA"/>
</dbReference>
<dbReference type="AlphaFoldDB" id="A0A3M8K7V6"/>
<feature type="compositionally biased region" description="Basic and acidic residues" evidence="1">
    <location>
        <begin position="198"/>
        <end position="213"/>
    </location>
</feature>
<sequence>MESIVTLWFVTAADPARVIEAEPRADRGFGRKYLAQFNPAWPITLIGQFPLNRSVQASTGEFYIAGFPGVAIVQTVLEDTPCLSEINPRLLTSVPAAEVFAFAVNEETGYGGLAHWRGGVLKRSLCTERLRIYEDIGLPVPFESPYWAGERAEPIGGIALPFEPIDLVREAQRSWLGVDISPEGPDIHVVAYAVDGRPEPKIDKAPARSEHSPTEGTTGSTELALDGEHGYDDYENHSPTDPEAGEFARVADAASAAAHRIGKKLRRRISDTRAYLAERLRHSDRD</sequence>
<evidence type="ECO:0000256" key="1">
    <source>
        <dbReference type="SAM" id="MobiDB-lite"/>
    </source>
</evidence>
<keyword evidence="3" id="KW-1185">Reference proteome</keyword>
<reference evidence="2 3" key="1">
    <citation type="submission" date="2018-02" db="EMBL/GenBank/DDBJ databases">
        <title>Corynebacterium alimpuense sp. nov., a marine obligate actinomycete isolated from sediments of Valparaiso bay, Chile.</title>
        <authorList>
            <person name="Claverias F."/>
            <person name="Gonzales-Siles L."/>
            <person name="Salva-Serra F."/>
            <person name="Inganaes E."/>
            <person name="Molin K."/>
            <person name="Cumsille A."/>
            <person name="Undabarrena A."/>
            <person name="Couve E."/>
            <person name="Moore E.R.B."/>
            <person name="Gomila M."/>
            <person name="Camara B."/>
        </authorList>
    </citation>
    <scope>NUCLEOTIDE SEQUENCE [LARGE SCALE GENOMIC DNA]</scope>
    <source>
        <strain evidence="2 3">CCUG 69366</strain>
    </source>
</reference>
<dbReference type="RefSeq" id="WP_123048574.1">
    <property type="nucleotide sequence ID" value="NZ_PTJO01000005.1"/>
</dbReference>
<comment type="caution">
    <text evidence="2">The sequence shown here is derived from an EMBL/GenBank/DDBJ whole genome shotgun (WGS) entry which is preliminary data.</text>
</comment>
<evidence type="ECO:0000313" key="3">
    <source>
        <dbReference type="Proteomes" id="UP000266975"/>
    </source>
</evidence>
<accession>A0A3M8K7V6</accession>
<protein>
    <submittedName>
        <fullName evidence="2">Uncharacterized protein</fullName>
    </submittedName>
</protein>
<feature type="compositionally biased region" description="Basic and acidic residues" evidence="1">
    <location>
        <begin position="226"/>
        <end position="240"/>
    </location>
</feature>
<proteinExistence type="predicted"/>
<name>A0A3M8K7V6_9CORY</name>
<dbReference type="OrthoDB" id="4772769at2"/>